<dbReference type="AlphaFoldDB" id="A0A6M3LKB1"/>
<organism evidence="1">
    <name type="scientific">viral metagenome</name>
    <dbReference type="NCBI Taxonomy" id="1070528"/>
    <lineage>
        <taxon>unclassified sequences</taxon>
        <taxon>metagenomes</taxon>
        <taxon>organismal metagenomes</taxon>
    </lineage>
</organism>
<evidence type="ECO:0000313" key="1">
    <source>
        <dbReference type="EMBL" id="QJA93491.1"/>
    </source>
</evidence>
<reference evidence="1" key="1">
    <citation type="submission" date="2020-03" db="EMBL/GenBank/DDBJ databases">
        <title>The deep terrestrial virosphere.</title>
        <authorList>
            <person name="Holmfeldt K."/>
            <person name="Nilsson E."/>
            <person name="Simone D."/>
            <person name="Lopez-Fernandez M."/>
            <person name="Wu X."/>
            <person name="de Brujin I."/>
            <person name="Lundin D."/>
            <person name="Andersson A."/>
            <person name="Bertilsson S."/>
            <person name="Dopson M."/>
        </authorList>
    </citation>
    <scope>NUCLEOTIDE SEQUENCE</scope>
    <source>
        <strain evidence="1">MM415B04213</strain>
    </source>
</reference>
<gene>
    <name evidence="1" type="ORF">MM415B04213_0005</name>
</gene>
<protein>
    <submittedName>
        <fullName evidence="1">Uncharacterized protein</fullName>
    </submittedName>
</protein>
<name>A0A6M3LKB1_9ZZZZ</name>
<sequence>MTDRENALAWLAARDMSDEERSDMDRWKSSMRAAGLYHDEPRLGRREYRGGYIWRTYTHVYLMPRH</sequence>
<accession>A0A6M3LKB1</accession>
<proteinExistence type="predicted"/>
<dbReference type="EMBL" id="MT143153">
    <property type="protein sequence ID" value="QJA93491.1"/>
    <property type="molecule type" value="Genomic_DNA"/>
</dbReference>